<dbReference type="SUPFAM" id="SSF52091">
    <property type="entry name" value="SpoIIaa-like"/>
    <property type="match status" value="1"/>
</dbReference>
<evidence type="ECO:0000256" key="4">
    <source>
        <dbReference type="ARBA" id="ARBA00023136"/>
    </source>
</evidence>
<feature type="transmembrane region" description="Helical" evidence="5">
    <location>
        <begin position="321"/>
        <end position="339"/>
    </location>
</feature>
<dbReference type="STRING" id="35570.A0A1I8Q4U2"/>
<keyword evidence="8" id="KW-1185">Reference proteome</keyword>
<evidence type="ECO:0000256" key="5">
    <source>
        <dbReference type="SAM" id="Phobius"/>
    </source>
</evidence>
<proteinExistence type="predicted"/>
<dbReference type="PANTHER" id="PTHR11814">
    <property type="entry name" value="SULFATE TRANSPORTER"/>
    <property type="match status" value="1"/>
</dbReference>
<dbReference type="VEuPathDB" id="VectorBase:SCAU013894"/>
<accession>A0A1I8Q4U2</accession>
<gene>
    <name evidence="7" type="primary">106091061</name>
</gene>
<dbReference type="KEGG" id="scac:106091061"/>
<dbReference type="Proteomes" id="UP000095300">
    <property type="component" value="Unassembled WGS sequence"/>
</dbReference>
<feature type="transmembrane region" description="Helical" evidence="5">
    <location>
        <begin position="293"/>
        <end position="315"/>
    </location>
</feature>
<name>A0A1I8Q4U2_STOCA</name>
<reference evidence="8" key="1">
    <citation type="submission" date="2015-05" db="EMBL/GenBank/DDBJ databases">
        <authorList>
            <person name="Wilson R.K."/>
            <person name="Warren W.C."/>
            <person name="Olafson P."/>
        </authorList>
    </citation>
    <scope>NUCLEOTIDE SEQUENCE [LARGE SCALE GENOMIC DNA]</scope>
    <source>
        <strain evidence="8">USDA</strain>
    </source>
</reference>
<feature type="transmembrane region" description="Helical" evidence="5">
    <location>
        <begin position="100"/>
        <end position="123"/>
    </location>
</feature>
<dbReference type="EnsemblMetazoa" id="SCAU013894-RB">
    <property type="protein sequence ID" value="SCAU013894-PB"/>
    <property type="gene ID" value="SCAU013894"/>
</dbReference>
<evidence type="ECO:0000313" key="7">
    <source>
        <dbReference type="EnsemblMetazoa" id="SCAU013894-PC"/>
    </source>
</evidence>
<dbReference type="InterPro" id="IPR036513">
    <property type="entry name" value="STAS_dom_sf"/>
</dbReference>
<protein>
    <recommendedName>
        <fullName evidence="6">STAS domain-containing protein</fullName>
    </recommendedName>
</protein>
<dbReference type="CDD" id="cd07042">
    <property type="entry name" value="STAS_SulP_like_sulfate_transporter"/>
    <property type="match status" value="1"/>
</dbReference>
<feature type="transmembrane region" description="Helical" evidence="5">
    <location>
        <begin position="25"/>
        <end position="46"/>
    </location>
</feature>
<dbReference type="EnsemblMetazoa" id="SCAU013894-RC">
    <property type="protein sequence ID" value="SCAU013894-PC"/>
    <property type="gene ID" value="SCAU013894"/>
</dbReference>
<organism evidence="7 8">
    <name type="scientific">Stomoxys calcitrans</name>
    <name type="common">Stable fly</name>
    <name type="synonym">Conops calcitrans</name>
    <dbReference type="NCBI Taxonomy" id="35570"/>
    <lineage>
        <taxon>Eukaryota</taxon>
        <taxon>Metazoa</taxon>
        <taxon>Ecdysozoa</taxon>
        <taxon>Arthropoda</taxon>
        <taxon>Hexapoda</taxon>
        <taxon>Insecta</taxon>
        <taxon>Pterygota</taxon>
        <taxon>Neoptera</taxon>
        <taxon>Endopterygota</taxon>
        <taxon>Diptera</taxon>
        <taxon>Brachycera</taxon>
        <taxon>Muscomorpha</taxon>
        <taxon>Muscoidea</taxon>
        <taxon>Muscidae</taxon>
        <taxon>Stomoxys</taxon>
    </lineage>
</organism>
<comment type="subcellular location">
    <subcellularLocation>
        <location evidence="1">Membrane</location>
        <topology evidence="1">Multi-pass membrane protein</topology>
    </subcellularLocation>
</comment>
<feature type="transmembrane region" description="Helical" evidence="5">
    <location>
        <begin position="360"/>
        <end position="378"/>
    </location>
</feature>
<reference evidence="7" key="2">
    <citation type="submission" date="2020-05" db="UniProtKB">
        <authorList>
            <consortium name="EnsemblMetazoa"/>
        </authorList>
    </citation>
    <scope>IDENTIFICATION</scope>
    <source>
        <strain evidence="7">USDA</strain>
    </source>
</reference>
<keyword evidence="2 5" id="KW-0812">Transmembrane</keyword>
<feature type="transmembrane region" description="Helical" evidence="5">
    <location>
        <begin position="129"/>
        <end position="148"/>
    </location>
</feature>
<feature type="transmembrane region" description="Helical" evidence="5">
    <location>
        <begin position="66"/>
        <end position="88"/>
    </location>
</feature>
<dbReference type="Pfam" id="PF01740">
    <property type="entry name" value="STAS"/>
    <property type="match status" value="1"/>
</dbReference>
<evidence type="ECO:0000256" key="1">
    <source>
        <dbReference type="ARBA" id="ARBA00004141"/>
    </source>
</evidence>
<dbReference type="GO" id="GO:0016020">
    <property type="term" value="C:membrane"/>
    <property type="evidence" value="ECO:0007669"/>
    <property type="project" value="UniProtKB-SubCell"/>
</dbReference>
<dbReference type="EnsemblMetazoa" id="SCAU013894-RA">
    <property type="protein sequence ID" value="SCAU013894-PA"/>
    <property type="gene ID" value="SCAU013894"/>
</dbReference>
<evidence type="ECO:0000313" key="8">
    <source>
        <dbReference type="Proteomes" id="UP000095300"/>
    </source>
</evidence>
<dbReference type="InterPro" id="IPR002645">
    <property type="entry name" value="STAS_dom"/>
</dbReference>
<sequence length="599" mass="64062">MKSVQFAYRLLPGLKWLKGYTGQDAVSDLIAGVTVGLTVLPQGLAYATLAGLDPQYGLYSAFVGGIIYALIGSCRQVTIGPTALLALMTSRHTGFGLESGPAYAILLCLISGIVEMLMAVLRLGALVDLISLPVTVGFTSATAVIIGTSQLKGLLGLRGGSGSGFVNTMKSVFLNLDKVRYGDFSLGLAAIVILLLLRKLKDLKLSNANKFVKSFLWIVATGRNALIVLISSVIAYKTCQSSDNCPFILTGKVKSGLPDMQLPKFETDILSSNGTEVHQNYANMLGELGPSMIILPIIAVLGNVAISKAFGGAGLSPTRELVALSLSNICGAFFSSIPVTGSFSRSAVNHASGVRTPIGGFYTSALVLLALGLLAPYFQYIPKASLSAVIISAVIFMIEFEVIKPLWRCSRRELLPGAITFIMSLAIGVEIGLLLGVGTDVAFLVYRVARPVLGVSKLSTTHGISYILIRPKHSSLYFPAIEWVRSGISKSLETHGSAPVILDCSNVHEFDFTAARGMGALNKELSSMNVPLFLLKASKEIIVILKESTNADIHTLDNPDDLESLLEQVPDYEPYLQVMVPLVTKLPNSYTDLEHDKRN</sequence>
<dbReference type="GO" id="GO:0055085">
    <property type="term" value="P:transmembrane transport"/>
    <property type="evidence" value="ECO:0007669"/>
    <property type="project" value="InterPro"/>
</dbReference>
<dbReference type="InterPro" id="IPR001902">
    <property type="entry name" value="SLC26A/SulP_fam"/>
</dbReference>
<feature type="domain" description="STAS" evidence="6">
    <location>
        <begin position="474"/>
        <end position="546"/>
    </location>
</feature>
<feature type="transmembrane region" description="Helical" evidence="5">
    <location>
        <begin position="384"/>
        <end position="402"/>
    </location>
</feature>
<evidence type="ECO:0000259" key="6">
    <source>
        <dbReference type="PROSITE" id="PS50801"/>
    </source>
</evidence>
<feature type="transmembrane region" description="Helical" evidence="5">
    <location>
        <begin position="217"/>
        <end position="236"/>
    </location>
</feature>
<feature type="transmembrane region" description="Helical" evidence="5">
    <location>
        <begin position="414"/>
        <end position="436"/>
    </location>
</feature>
<dbReference type="PROSITE" id="PS50801">
    <property type="entry name" value="STAS"/>
    <property type="match status" value="1"/>
</dbReference>
<dbReference type="Pfam" id="PF00916">
    <property type="entry name" value="Sulfate_transp"/>
    <property type="match status" value="1"/>
</dbReference>
<dbReference type="OrthoDB" id="288203at2759"/>
<keyword evidence="3 5" id="KW-1133">Transmembrane helix</keyword>
<keyword evidence="4 5" id="KW-0472">Membrane</keyword>
<dbReference type="InterPro" id="IPR011547">
    <property type="entry name" value="SLC26A/SulP_dom"/>
</dbReference>
<dbReference type="AlphaFoldDB" id="A0A1I8Q4U2"/>
<dbReference type="Gene3D" id="3.30.750.24">
    <property type="entry name" value="STAS domain"/>
    <property type="match status" value="1"/>
</dbReference>
<evidence type="ECO:0000256" key="2">
    <source>
        <dbReference type="ARBA" id="ARBA00022692"/>
    </source>
</evidence>
<evidence type="ECO:0000256" key="3">
    <source>
        <dbReference type="ARBA" id="ARBA00022989"/>
    </source>
</evidence>
<feature type="transmembrane region" description="Helical" evidence="5">
    <location>
        <begin position="179"/>
        <end position="197"/>
    </location>
</feature>